<evidence type="ECO:0008006" key="4">
    <source>
        <dbReference type="Google" id="ProtNLM"/>
    </source>
</evidence>
<feature type="compositionally biased region" description="Basic residues" evidence="1">
    <location>
        <begin position="1"/>
        <end position="13"/>
    </location>
</feature>
<keyword evidence="3" id="KW-1185">Reference proteome</keyword>
<name>A0ABN6Y740_9MICO</name>
<dbReference type="Gene3D" id="2.160.20.80">
    <property type="entry name" value="E3 ubiquitin-protein ligase SopA"/>
    <property type="match status" value="1"/>
</dbReference>
<feature type="compositionally biased region" description="Basic and acidic residues" evidence="1">
    <location>
        <begin position="14"/>
        <end position="50"/>
    </location>
</feature>
<protein>
    <recommendedName>
        <fullName evidence="4">Pentapeptide repeat-containing protein</fullName>
    </recommendedName>
</protein>
<gene>
    <name evidence="2" type="ORF">GCM10025867_40520</name>
</gene>
<dbReference type="EMBL" id="AP027732">
    <property type="protein sequence ID" value="BDZ51811.1"/>
    <property type="molecule type" value="Genomic_DNA"/>
</dbReference>
<evidence type="ECO:0000313" key="2">
    <source>
        <dbReference type="EMBL" id="BDZ51811.1"/>
    </source>
</evidence>
<dbReference type="SUPFAM" id="SSF141571">
    <property type="entry name" value="Pentapeptide repeat-like"/>
    <property type="match status" value="1"/>
</dbReference>
<evidence type="ECO:0000313" key="3">
    <source>
        <dbReference type="Proteomes" id="UP001321486"/>
    </source>
</evidence>
<feature type="region of interest" description="Disordered" evidence="1">
    <location>
        <begin position="1"/>
        <end position="51"/>
    </location>
</feature>
<evidence type="ECO:0000256" key="1">
    <source>
        <dbReference type="SAM" id="MobiDB-lite"/>
    </source>
</evidence>
<accession>A0ABN6Y740</accession>
<reference evidence="3" key="1">
    <citation type="journal article" date="2019" name="Int. J. Syst. Evol. Microbiol.">
        <title>The Global Catalogue of Microorganisms (GCM) 10K type strain sequencing project: providing services to taxonomists for standard genome sequencing and annotation.</title>
        <authorList>
            <consortium name="The Broad Institute Genomics Platform"/>
            <consortium name="The Broad Institute Genome Sequencing Center for Infectious Disease"/>
            <person name="Wu L."/>
            <person name="Ma J."/>
        </authorList>
    </citation>
    <scope>NUCLEOTIDE SEQUENCE [LARGE SCALE GENOMIC DNA]</scope>
    <source>
        <strain evidence="3">NBRC 108728</strain>
    </source>
</reference>
<sequence length="228" mass="25171">MGRRYRSRMAKTKKGLEAPRVDEADPRDLTDAPAEELRSRESHDAERYDGGDLTEYDLEGSTFSECVFEGITFGATRLRGSRFVESVFVDPFAPEFSAARTTWRTVRVDRPRWGSAELFDAELESVRLSGGKIDFLNLRGSTLRDVVIENCAIGELDLGGVRATRVALVDCRVGTLDVTSAELSSVDLRTTTFDRIDGIPGLRGAIIDDQQLTLLAPLFAAQHGVIVE</sequence>
<proteinExistence type="predicted"/>
<organism evidence="2 3">
    <name type="scientific">Frondihabitans sucicola</name>
    <dbReference type="NCBI Taxonomy" id="1268041"/>
    <lineage>
        <taxon>Bacteria</taxon>
        <taxon>Bacillati</taxon>
        <taxon>Actinomycetota</taxon>
        <taxon>Actinomycetes</taxon>
        <taxon>Micrococcales</taxon>
        <taxon>Microbacteriaceae</taxon>
        <taxon>Frondihabitans</taxon>
    </lineage>
</organism>
<dbReference type="Proteomes" id="UP001321486">
    <property type="component" value="Chromosome"/>
</dbReference>